<feature type="compositionally biased region" description="Acidic residues" evidence="2">
    <location>
        <begin position="534"/>
        <end position="543"/>
    </location>
</feature>
<dbReference type="Proteomes" id="UP001152836">
    <property type="component" value="Unassembled WGS sequence"/>
</dbReference>
<dbReference type="EMBL" id="CALSGD010000649">
    <property type="protein sequence ID" value="CAH6779781.1"/>
    <property type="molecule type" value="Genomic_DNA"/>
</dbReference>
<accession>A0AAU9YX28</accession>
<evidence type="ECO:0000313" key="4">
    <source>
        <dbReference type="EMBL" id="CAH6779781.1"/>
    </source>
</evidence>
<organism evidence="4 5">
    <name type="scientific">Phodopus roborovskii</name>
    <name type="common">Roborovski's desert hamster</name>
    <name type="synonym">Cricetulus roborovskii</name>
    <dbReference type="NCBI Taxonomy" id="109678"/>
    <lineage>
        <taxon>Eukaryota</taxon>
        <taxon>Metazoa</taxon>
        <taxon>Chordata</taxon>
        <taxon>Craniata</taxon>
        <taxon>Vertebrata</taxon>
        <taxon>Euteleostomi</taxon>
        <taxon>Mammalia</taxon>
        <taxon>Eutheria</taxon>
        <taxon>Euarchontoglires</taxon>
        <taxon>Glires</taxon>
        <taxon>Rodentia</taxon>
        <taxon>Myomorpha</taxon>
        <taxon>Muroidea</taxon>
        <taxon>Cricetidae</taxon>
        <taxon>Cricetinae</taxon>
        <taxon>Phodopus</taxon>
    </lineage>
</organism>
<name>A0AAU9YX28_PHORO</name>
<keyword evidence="5" id="KW-1185">Reference proteome</keyword>
<evidence type="ECO:0000256" key="2">
    <source>
        <dbReference type="SAM" id="MobiDB-lite"/>
    </source>
</evidence>
<dbReference type="Pfam" id="PF10506">
    <property type="entry name" value="USHBP1_PDZ-bd"/>
    <property type="match status" value="1"/>
</dbReference>
<sequence>MSSWAARPRSRRGRHPLSGELDPVVESSEEVEATNGKFEAKLGLLQEHLGPDLQNPGSWPEDDCDVGSHGALALESKLEGQPEVEGHQTLQAALLDTSPAATSVPSVFETLLSRLSSLEATVAACRCCFLSFPRPMEGEDRDQMALGPFADQEKAGPGQHEAARLIEKNAWLRLALGSREDELVCTQASLQDAQAEKEILQRQVRELEDSLRQLEASPAVPLFRAEHTNSNYSNSGAGGESWMPHDSPLAQPLLQHLWSDSSTQIFGCFSTQHSARKMHLMEEEMEQLQGSIEKLKCFNRLLLAVLQGYKGRCENLSMQLGQREAEATALHLALQYSEDCEEAYGVLLALRMAGAGAGAPKSDLQAAEKEAARLLVEKEAAMDGETPQFSPEGSSVDKPTPQELAAQLHGYVQHLRDRWALVKIPPPLGPASAPRPTMPHADATVQTILEIQPGPALPRLEKSQIQQNLVHVRDSLADLVLQLQLSRREKRGLELREAALRAQGPAHLLLLQQLRWERAHLAGGGSTGGSSEDPSSEEEDEEGQQQHYQGPLVLPGGQMGRTWDSETLSQELSASLARAVDLRAQLQSLRRQLEQEAQKGRTRRAQSAELNKELCKAHSSLVLAFRGAHRKQEEQCRKLEKQVAQMQAQQAEELSVLSATARALGIPRVPQPGQTFL</sequence>
<dbReference type="AlphaFoldDB" id="A0AAU9YX28"/>
<gene>
    <name evidence="4" type="primary">Ushbp1</name>
    <name evidence="4" type="ORF">PHOROB_LOCUS3274</name>
</gene>
<dbReference type="PANTHER" id="PTHR23347:SF5">
    <property type="entry name" value="HARMONIN-BINDING PROTEIN USHBP1"/>
    <property type="match status" value="1"/>
</dbReference>
<proteinExistence type="predicted"/>
<protein>
    <submittedName>
        <fullName evidence="4">Ushbp1 protein</fullName>
    </submittedName>
</protein>
<feature type="coiled-coil region" evidence="1">
    <location>
        <begin position="572"/>
        <end position="603"/>
    </location>
</feature>
<evidence type="ECO:0000259" key="3">
    <source>
        <dbReference type="Pfam" id="PF10506"/>
    </source>
</evidence>
<feature type="domain" description="Harmonin-binding protein USHBP1 PDZ-binding" evidence="3">
    <location>
        <begin position="287"/>
        <end position="350"/>
    </location>
</feature>
<dbReference type="PANTHER" id="PTHR23347">
    <property type="entry name" value="COLORECTAL MUTANT CANCER PROTEIN MCC PROTEIN -RELATED"/>
    <property type="match status" value="1"/>
</dbReference>
<dbReference type="InterPro" id="IPR040171">
    <property type="entry name" value="USBP1-like"/>
</dbReference>
<feature type="region of interest" description="Disordered" evidence="2">
    <location>
        <begin position="1"/>
        <end position="32"/>
    </location>
</feature>
<evidence type="ECO:0000256" key="1">
    <source>
        <dbReference type="SAM" id="Coils"/>
    </source>
</evidence>
<dbReference type="RefSeq" id="XP_051034121.1">
    <property type="nucleotide sequence ID" value="XM_051178164.1"/>
</dbReference>
<feature type="coiled-coil region" evidence="1">
    <location>
        <begin position="183"/>
        <end position="217"/>
    </location>
</feature>
<keyword evidence="1" id="KW-0175">Coiled coil</keyword>
<dbReference type="GeneID" id="127217241"/>
<reference evidence="4" key="1">
    <citation type="submission" date="2022-06" db="EMBL/GenBank/DDBJ databases">
        <authorList>
            <person name="Andreotti S."/>
            <person name="Wyler E."/>
        </authorList>
    </citation>
    <scope>NUCLEOTIDE SEQUENCE</scope>
</reference>
<dbReference type="CTD" id="83878"/>
<feature type="region of interest" description="Disordered" evidence="2">
    <location>
        <begin position="521"/>
        <end position="565"/>
    </location>
</feature>
<evidence type="ECO:0000313" key="5">
    <source>
        <dbReference type="Proteomes" id="UP001152836"/>
    </source>
</evidence>
<dbReference type="KEGG" id="prob:127217241"/>
<comment type="caution">
    <text evidence="4">The sequence shown here is derived from an EMBL/GenBank/DDBJ whole genome shotgun (WGS) entry which is preliminary data.</text>
</comment>
<dbReference type="InterPro" id="IPR019536">
    <property type="entry name" value="USHBP1_PDZ-bd"/>
</dbReference>